<evidence type="ECO:0000313" key="6">
    <source>
        <dbReference type="EMBL" id="CAG8571694.1"/>
    </source>
</evidence>
<keyword evidence="2" id="KW-0677">Repeat</keyword>
<dbReference type="InterPro" id="IPR019775">
    <property type="entry name" value="WD40_repeat_CS"/>
</dbReference>
<dbReference type="SMART" id="SM00320">
    <property type="entry name" value="WD40"/>
    <property type="match status" value="4"/>
</dbReference>
<dbReference type="EMBL" id="CAJVPJ010001027">
    <property type="protein sequence ID" value="CAG8571694.1"/>
    <property type="molecule type" value="Genomic_DNA"/>
</dbReference>
<gene>
    <name evidence="6" type="ORF">POCULU_LOCUS6029</name>
</gene>
<dbReference type="PRINTS" id="PR00320">
    <property type="entry name" value="GPROTEINBRPT"/>
</dbReference>
<feature type="non-terminal residue" evidence="6">
    <location>
        <position position="624"/>
    </location>
</feature>
<evidence type="ECO:0000256" key="3">
    <source>
        <dbReference type="PROSITE-ProRule" id="PRU00221"/>
    </source>
</evidence>
<dbReference type="GO" id="GO:1990234">
    <property type="term" value="C:transferase complex"/>
    <property type="evidence" value="ECO:0007669"/>
    <property type="project" value="UniProtKB-ARBA"/>
</dbReference>
<proteinExistence type="predicted"/>
<dbReference type="OrthoDB" id="496at2759"/>
<feature type="repeat" description="WD" evidence="3">
    <location>
        <begin position="434"/>
        <end position="473"/>
    </location>
</feature>
<dbReference type="PROSITE" id="PS50294">
    <property type="entry name" value="WD_REPEATS_REGION"/>
    <property type="match status" value="4"/>
</dbReference>
<evidence type="ECO:0000256" key="1">
    <source>
        <dbReference type="ARBA" id="ARBA00022574"/>
    </source>
</evidence>
<dbReference type="PROSITE" id="PS00678">
    <property type="entry name" value="WD_REPEATS_1"/>
    <property type="match status" value="2"/>
</dbReference>
<feature type="compositionally biased region" description="Polar residues" evidence="5">
    <location>
        <begin position="84"/>
        <end position="94"/>
    </location>
</feature>
<comment type="caution">
    <text evidence="6">The sequence shown here is derived from an EMBL/GenBank/DDBJ whole genome shotgun (WGS) entry which is preliminary data.</text>
</comment>
<feature type="region of interest" description="Disordered" evidence="5">
    <location>
        <begin position="84"/>
        <end position="105"/>
    </location>
</feature>
<keyword evidence="4" id="KW-0175">Coiled coil</keyword>
<dbReference type="InterPro" id="IPR020472">
    <property type="entry name" value="WD40_PAC1"/>
</dbReference>
<dbReference type="PANTHER" id="PTHR22847">
    <property type="entry name" value="WD40 REPEAT PROTEIN"/>
    <property type="match status" value="1"/>
</dbReference>
<keyword evidence="1 3" id="KW-0853">WD repeat</keyword>
<evidence type="ECO:0000256" key="5">
    <source>
        <dbReference type="SAM" id="MobiDB-lite"/>
    </source>
</evidence>
<feature type="repeat" description="WD" evidence="3">
    <location>
        <begin position="558"/>
        <end position="597"/>
    </location>
</feature>
<dbReference type="Gene3D" id="6.10.280.220">
    <property type="match status" value="1"/>
</dbReference>
<name>A0A9N9BML4_9GLOM</name>
<feature type="repeat" description="WD" evidence="3">
    <location>
        <begin position="313"/>
        <end position="354"/>
    </location>
</feature>
<dbReference type="SUPFAM" id="SSF50978">
    <property type="entry name" value="WD40 repeat-like"/>
    <property type="match status" value="1"/>
</dbReference>
<dbReference type="AlphaFoldDB" id="A0A9N9BML4"/>
<keyword evidence="7" id="KW-1185">Reference proteome</keyword>
<dbReference type="Proteomes" id="UP000789572">
    <property type="component" value="Unassembled WGS sequence"/>
</dbReference>
<reference evidence="6" key="1">
    <citation type="submission" date="2021-06" db="EMBL/GenBank/DDBJ databases">
        <authorList>
            <person name="Kallberg Y."/>
            <person name="Tangrot J."/>
            <person name="Rosling A."/>
        </authorList>
    </citation>
    <scope>NUCLEOTIDE SEQUENCE</scope>
    <source>
        <strain evidence="6">IA702</strain>
    </source>
</reference>
<dbReference type="CDD" id="cd00200">
    <property type="entry name" value="WD40"/>
    <property type="match status" value="1"/>
</dbReference>
<dbReference type="InterPro" id="IPR001680">
    <property type="entry name" value="WD40_rpt"/>
</dbReference>
<dbReference type="Gene3D" id="2.130.10.10">
    <property type="entry name" value="YVTN repeat-like/Quinoprotein amine dehydrogenase"/>
    <property type="match status" value="3"/>
</dbReference>
<evidence type="ECO:0000313" key="7">
    <source>
        <dbReference type="Proteomes" id="UP000789572"/>
    </source>
</evidence>
<evidence type="ECO:0000256" key="4">
    <source>
        <dbReference type="SAM" id="Coils"/>
    </source>
</evidence>
<dbReference type="PROSITE" id="PS50082">
    <property type="entry name" value="WD_REPEATS_2"/>
    <property type="match status" value="4"/>
</dbReference>
<dbReference type="InterPro" id="IPR015943">
    <property type="entry name" value="WD40/YVTN_repeat-like_dom_sf"/>
</dbReference>
<feature type="coiled-coil region" evidence="4">
    <location>
        <begin position="197"/>
        <end position="231"/>
    </location>
</feature>
<dbReference type="GO" id="GO:0005634">
    <property type="term" value="C:nucleus"/>
    <property type="evidence" value="ECO:0007669"/>
    <property type="project" value="TreeGrafter"/>
</dbReference>
<dbReference type="Pfam" id="PF00400">
    <property type="entry name" value="WD40"/>
    <property type="match status" value="4"/>
</dbReference>
<accession>A0A9N9BML4</accession>
<protein>
    <submittedName>
        <fullName evidence="6">7431_t:CDS:1</fullName>
    </submittedName>
</protein>
<feature type="repeat" description="WD" evidence="3">
    <location>
        <begin position="355"/>
        <end position="387"/>
    </location>
</feature>
<sequence length="624" mass="69484">MSTSNSAGGSRLSSSSTFGRSSLALNDLIPTALQLASNTVATTASVVFTPLATRAVKGDTMGIITDLAPAIMDQRRLQQYITGKNRQVQEGSNQSPPPAGDGSQKRLSLLNTEMPESEAPLSLLEGFKASYPDYDTFRKSVTKLKKKKTRGALNGVFDGHDGSSDTASIDGESKPLNQLITDRDRVVRENDRLCAQELDTIAEIKEIEKEIERLQAKKESLSSQLLTFEGRKNELSYQVEELNYKISSFVHVERNGTDEKGRLKQSRDPISILYKIMEFINDPAGFIINIRWRLVLLERRGKRYESGVCFRTLEGHEDVIKCIDFDRPGGFLVSSSLDNTVRVWNLNTNKCVGLLDGHKDIVTCIKIHDNRLITGSKDKSIRQWNLSLLSQSDMLAVLPHCHYKSISSSAKSSFDMTDDDTLENIGETVWVATLEGHSGEITCLHHEDQWLVSGSADKTMKQWDLETGQCILTMDLLWAMSSAKLSHAPLAESFVFDLLDEGDFIGALQFWNYALASGTRDGAILRTGQTHRTLLGHSGTINRIVMPPTRYNELLTFVFWNTGPITSLQFDEYHVVSGSMDKSIRIWDLRTGTIFDTLSYENAIAGLQFDSQRIVCACGVNDIK</sequence>
<dbReference type="InterPro" id="IPR036322">
    <property type="entry name" value="WD40_repeat_dom_sf"/>
</dbReference>
<dbReference type="PANTHER" id="PTHR22847:SF637">
    <property type="entry name" value="WD REPEAT DOMAIN 5B"/>
    <property type="match status" value="1"/>
</dbReference>
<evidence type="ECO:0000256" key="2">
    <source>
        <dbReference type="ARBA" id="ARBA00022737"/>
    </source>
</evidence>
<organism evidence="6 7">
    <name type="scientific">Paraglomus occultum</name>
    <dbReference type="NCBI Taxonomy" id="144539"/>
    <lineage>
        <taxon>Eukaryota</taxon>
        <taxon>Fungi</taxon>
        <taxon>Fungi incertae sedis</taxon>
        <taxon>Mucoromycota</taxon>
        <taxon>Glomeromycotina</taxon>
        <taxon>Glomeromycetes</taxon>
        <taxon>Paraglomerales</taxon>
        <taxon>Paraglomeraceae</taxon>
        <taxon>Paraglomus</taxon>
    </lineage>
</organism>